<keyword evidence="5 6" id="KW-0234">DNA repair</keyword>
<dbReference type="HAMAP" id="MF_00031">
    <property type="entry name" value="DNA_HJ_migration_RuvA"/>
    <property type="match status" value="1"/>
</dbReference>
<dbReference type="GO" id="GO:0006310">
    <property type="term" value="P:DNA recombination"/>
    <property type="evidence" value="ECO:0007669"/>
    <property type="project" value="UniProtKB-UniRule"/>
</dbReference>
<evidence type="ECO:0000256" key="2">
    <source>
        <dbReference type="ARBA" id="ARBA00022763"/>
    </source>
</evidence>
<dbReference type="GO" id="GO:0009378">
    <property type="term" value="F:four-way junction helicase activity"/>
    <property type="evidence" value="ECO:0007669"/>
    <property type="project" value="InterPro"/>
</dbReference>
<keyword evidence="8" id="KW-0067">ATP-binding</keyword>
<proteinExistence type="inferred from homology"/>
<keyword evidence="3 6" id="KW-0238">DNA-binding</keyword>
<dbReference type="GO" id="GO:0009379">
    <property type="term" value="C:Holliday junction helicase complex"/>
    <property type="evidence" value="ECO:0007669"/>
    <property type="project" value="InterPro"/>
</dbReference>
<dbReference type="GO" id="GO:0006281">
    <property type="term" value="P:DNA repair"/>
    <property type="evidence" value="ECO:0007669"/>
    <property type="project" value="UniProtKB-UniRule"/>
</dbReference>
<comment type="function">
    <text evidence="6">The RuvA-RuvB-RuvC complex processes Holliday junction (HJ) DNA during genetic recombination and DNA repair, while the RuvA-RuvB complex plays an important role in the rescue of blocked DNA replication forks via replication fork reversal (RFR). RuvA specifically binds to HJ cruciform DNA, conferring on it an open structure. The RuvB hexamer acts as an ATP-dependent pump, pulling dsDNA into and through the RuvAB complex. HJ branch migration allows RuvC to scan DNA until it finds its consensus sequence, where it cleaves and resolves the cruciform DNA.</text>
</comment>
<dbReference type="GO" id="GO:0000400">
    <property type="term" value="F:four-way junction DNA binding"/>
    <property type="evidence" value="ECO:0007669"/>
    <property type="project" value="UniProtKB-UniRule"/>
</dbReference>
<evidence type="ECO:0000313" key="9">
    <source>
        <dbReference type="Proteomes" id="UP000239785"/>
    </source>
</evidence>
<dbReference type="CDD" id="cd14332">
    <property type="entry name" value="UBA_RuvA_C"/>
    <property type="match status" value="1"/>
</dbReference>
<dbReference type="AlphaFoldDB" id="A0A2S5RFZ1"/>
<evidence type="ECO:0000256" key="6">
    <source>
        <dbReference type="HAMAP-Rule" id="MF_00031"/>
    </source>
</evidence>
<comment type="caution">
    <text evidence="6">Lacks conserved residue(s) required for the propagation of feature annotation.</text>
</comment>
<comment type="caution">
    <text evidence="8">The sequence shown here is derived from an EMBL/GenBank/DDBJ whole genome shotgun (WGS) entry which is preliminary data.</text>
</comment>
<comment type="similarity">
    <text evidence="6">Belongs to the RuvA family.</text>
</comment>
<keyword evidence="4 6" id="KW-0233">DNA recombination</keyword>
<dbReference type="GO" id="GO:0005524">
    <property type="term" value="F:ATP binding"/>
    <property type="evidence" value="ECO:0007669"/>
    <property type="project" value="InterPro"/>
</dbReference>
<keyword evidence="1 6" id="KW-0963">Cytoplasm</keyword>
<gene>
    <name evidence="6 8" type="primary">ruvA</name>
    <name evidence="8" type="ORF">MCORR_v1c05340</name>
</gene>
<dbReference type="RefSeq" id="WP_104208071.1">
    <property type="nucleotide sequence ID" value="NZ_PHNF01000002.1"/>
</dbReference>
<keyword evidence="2 6" id="KW-0227">DNA damage</keyword>
<dbReference type="Proteomes" id="UP000239785">
    <property type="component" value="Unassembled WGS sequence"/>
</dbReference>
<sequence>MINYIKTKIQSIDEQYIYLDNKEYGYYFYYLLSDKLSELDQKQEYKFYISEFKNEFSDIQIVFKKLETRNLFNNLISIKTVGFKTTLLLLNNFTFEELYLITKQCDVELLSSIRNIGIYTARLIIDQLQQYLFANKLNSKKEQVLISLTKLGYKQKDILKAINTIDNKLSIEQMISAIMELINE</sequence>
<dbReference type="SUPFAM" id="SSF47781">
    <property type="entry name" value="RuvA domain 2-like"/>
    <property type="match status" value="1"/>
</dbReference>
<protein>
    <recommendedName>
        <fullName evidence="6">Holliday junction branch migration complex subunit RuvA</fullName>
    </recommendedName>
</protein>
<name>A0A2S5RFZ1_9MOLU</name>
<evidence type="ECO:0000256" key="5">
    <source>
        <dbReference type="ARBA" id="ARBA00023204"/>
    </source>
</evidence>
<evidence type="ECO:0000313" key="8">
    <source>
        <dbReference type="EMBL" id="PPE06230.1"/>
    </source>
</evidence>
<comment type="subunit">
    <text evidence="6">Homotetramer. Forms an RuvA(8)-RuvB(12)-Holliday junction (HJ) complex. HJ DNA is sandwiched between 2 RuvA tetramers; dsDNA enters through RuvA and exits via RuvB. An RuvB hexamer assembles on each DNA strand where it exits the tetramer. Each RuvB hexamer is contacted by two RuvA subunits (via domain III) on 2 adjacent RuvB subunits; this complex drives branch migration. In the full resolvosome a probable DNA-RuvA(4)-RuvB(12)-RuvC(2) complex forms which resolves the HJ.</text>
</comment>
<dbReference type="Pfam" id="PF07499">
    <property type="entry name" value="RuvA_C"/>
    <property type="match status" value="1"/>
</dbReference>
<dbReference type="NCBIfam" id="TIGR00084">
    <property type="entry name" value="ruvA"/>
    <property type="match status" value="1"/>
</dbReference>
<evidence type="ECO:0000256" key="3">
    <source>
        <dbReference type="ARBA" id="ARBA00023125"/>
    </source>
</evidence>
<dbReference type="GO" id="GO:0048476">
    <property type="term" value="C:Holliday junction resolvase complex"/>
    <property type="evidence" value="ECO:0007669"/>
    <property type="project" value="UniProtKB-UniRule"/>
</dbReference>
<feature type="region of interest" description="Domain I" evidence="6">
    <location>
        <begin position="1"/>
        <end position="64"/>
    </location>
</feature>
<reference evidence="8 9" key="1">
    <citation type="submission" date="2017-11" db="EMBL/GenBank/DDBJ databases">
        <title>Genome sequence of Mesoplasma corruscae ELCA-2 (ATCC 49579).</title>
        <authorList>
            <person name="Lo W.-S."/>
            <person name="Kuo C.-H."/>
        </authorList>
    </citation>
    <scope>NUCLEOTIDE SEQUENCE [LARGE SCALE GENOMIC DNA]</scope>
    <source>
        <strain evidence="8 9">ELCA-2</strain>
    </source>
</reference>
<dbReference type="GO" id="GO:0005737">
    <property type="term" value="C:cytoplasm"/>
    <property type="evidence" value="ECO:0007669"/>
    <property type="project" value="UniProtKB-SubCell"/>
</dbReference>
<feature type="domain" description="Holliday junction DNA helicase RuvA C-terminal" evidence="7">
    <location>
        <begin position="142"/>
        <end position="177"/>
    </location>
</feature>
<keyword evidence="8" id="KW-0347">Helicase</keyword>
<dbReference type="InterPro" id="IPR011114">
    <property type="entry name" value="RuvA_C"/>
</dbReference>
<evidence type="ECO:0000256" key="1">
    <source>
        <dbReference type="ARBA" id="ARBA00022490"/>
    </source>
</evidence>
<evidence type="ECO:0000256" key="4">
    <source>
        <dbReference type="ARBA" id="ARBA00023172"/>
    </source>
</evidence>
<keyword evidence="8" id="KW-0378">Hydrolase</keyword>
<dbReference type="OrthoDB" id="5293449at2"/>
<dbReference type="EMBL" id="PHNF01000002">
    <property type="protein sequence ID" value="PPE06230.1"/>
    <property type="molecule type" value="Genomic_DNA"/>
</dbReference>
<accession>A0A2S5RFZ1</accession>
<dbReference type="InterPro" id="IPR000085">
    <property type="entry name" value="RuvA"/>
</dbReference>
<comment type="domain">
    <text evidence="6">Has three domains with a flexible linker between the domains II and III and assumes an 'L' shape. Domain III is highly mobile and contacts RuvB.</text>
</comment>
<keyword evidence="9" id="KW-1185">Reference proteome</keyword>
<feature type="region of interest" description="Domain III" evidence="6">
    <location>
        <begin position="142"/>
        <end position="184"/>
    </location>
</feature>
<keyword evidence="8" id="KW-0547">Nucleotide-binding</keyword>
<dbReference type="InterPro" id="IPR010994">
    <property type="entry name" value="RuvA_2-like"/>
</dbReference>
<organism evidence="8 9">
    <name type="scientific">Mesoplasma corruscae</name>
    <dbReference type="NCBI Taxonomy" id="216874"/>
    <lineage>
        <taxon>Bacteria</taxon>
        <taxon>Bacillati</taxon>
        <taxon>Mycoplasmatota</taxon>
        <taxon>Mollicutes</taxon>
        <taxon>Entomoplasmatales</taxon>
        <taxon>Entomoplasmataceae</taxon>
        <taxon>Mesoplasma</taxon>
    </lineage>
</organism>
<evidence type="ECO:0000259" key="7">
    <source>
        <dbReference type="Pfam" id="PF07499"/>
    </source>
</evidence>
<dbReference type="Gene3D" id="1.10.150.20">
    <property type="entry name" value="5' to 3' exonuclease, C-terminal subdomain"/>
    <property type="match status" value="1"/>
</dbReference>
<comment type="subcellular location">
    <subcellularLocation>
        <location evidence="6">Cytoplasm</location>
    </subcellularLocation>
</comment>